<feature type="region of interest" description="Disordered" evidence="3">
    <location>
        <begin position="2824"/>
        <end position="2851"/>
    </location>
</feature>
<organism evidence="5 6">
    <name type="scientific">Skeletonema marinoi</name>
    <dbReference type="NCBI Taxonomy" id="267567"/>
    <lineage>
        <taxon>Eukaryota</taxon>
        <taxon>Sar</taxon>
        <taxon>Stramenopiles</taxon>
        <taxon>Ochrophyta</taxon>
        <taxon>Bacillariophyta</taxon>
        <taxon>Coscinodiscophyceae</taxon>
        <taxon>Thalassiosirophycidae</taxon>
        <taxon>Thalassiosirales</taxon>
        <taxon>Skeletonemataceae</taxon>
        <taxon>Skeletonema</taxon>
        <taxon>Skeletonema marinoi-dohrnii complex</taxon>
    </lineage>
</organism>
<evidence type="ECO:0000256" key="1">
    <source>
        <dbReference type="ARBA" id="ARBA00006545"/>
    </source>
</evidence>
<feature type="compositionally biased region" description="Polar residues" evidence="3">
    <location>
        <begin position="460"/>
        <end position="478"/>
    </location>
</feature>
<feature type="region of interest" description="Disordered" evidence="3">
    <location>
        <begin position="447"/>
        <end position="496"/>
    </location>
</feature>
<protein>
    <submittedName>
        <fullName evidence="5">Vacuolar protein sorting-associated protein 13</fullName>
    </submittedName>
</protein>
<evidence type="ECO:0000256" key="3">
    <source>
        <dbReference type="SAM" id="MobiDB-lite"/>
    </source>
</evidence>
<dbReference type="PROSITE" id="PS50106">
    <property type="entry name" value="PDZ"/>
    <property type="match status" value="1"/>
</dbReference>
<proteinExistence type="inferred from homology"/>
<reference evidence="5" key="1">
    <citation type="submission" date="2023-06" db="EMBL/GenBank/DDBJ databases">
        <title>Survivors Of The Sea: Transcriptome response of Skeletonema marinoi to long-term dormancy.</title>
        <authorList>
            <person name="Pinder M.I.M."/>
            <person name="Kourtchenko O."/>
            <person name="Robertson E.K."/>
            <person name="Larsson T."/>
            <person name="Maumus F."/>
            <person name="Osuna-Cruz C.M."/>
            <person name="Vancaester E."/>
            <person name="Stenow R."/>
            <person name="Vandepoele K."/>
            <person name="Ploug H."/>
            <person name="Bruchert V."/>
            <person name="Godhe A."/>
            <person name="Topel M."/>
        </authorList>
    </citation>
    <scope>NUCLEOTIDE SEQUENCE</scope>
    <source>
        <strain evidence="5">R05AC</strain>
    </source>
</reference>
<feature type="region of interest" description="Disordered" evidence="3">
    <location>
        <begin position="2666"/>
        <end position="2685"/>
    </location>
</feature>
<feature type="region of interest" description="Disordered" evidence="3">
    <location>
        <begin position="2274"/>
        <end position="2296"/>
    </location>
</feature>
<keyword evidence="6" id="KW-1185">Reference proteome</keyword>
<keyword evidence="2" id="KW-0175">Coiled coil</keyword>
<dbReference type="PANTHER" id="PTHR16166:SF93">
    <property type="entry name" value="INTERMEMBRANE LIPID TRANSFER PROTEIN VPS13"/>
    <property type="match status" value="1"/>
</dbReference>
<feature type="compositionally biased region" description="Basic and acidic residues" evidence="3">
    <location>
        <begin position="265"/>
        <end position="287"/>
    </location>
</feature>
<feature type="compositionally biased region" description="Basic and acidic residues" evidence="3">
    <location>
        <begin position="3113"/>
        <end position="3126"/>
    </location>
</feature>
<feature type="region of interest" description="Disordered" evidence="3">
    <location>
        <begin position="265"/>
        <end position="290"/>
    </location>
</feature>
<dbReference type="InterPro" id="IPR009543">
    <property type="entry name" value="VPS13_VAB"/>
</dbReference>
<comment type="caution">
    <text evidence="5">The sequence shown here is derived from an EMBL/GenBank/DDBJ whole genome shotgun (WGS) entry which is preliminary data.</text>
</comment>
<name>A0AAD9D6J6_9STRA</name>
<evidence type="ECO:0000313" key="6">
    <source>
        <dbReference type="Proteomes" id="UP001224775"/>
    </source>
</evidence>
<accession>A0AAD9D6J6</accession>
<feature type="region of interest" description="Disordered" evidence="3">
    <location>
        <begin position="3113"/>
        <end position="3136"/>
    </location>
</feature>
<dbReference type="GO" id="GO:0006623">
    <property type="term" value="P:protein targeting to vacuole"/>
    <property type="evidence" value="ECO:0007669"/>
    <property type="project" value="TreeGrafter"/>
</dbReference>
<dbReference type="Proteomes" id="UP001224775">
    <property type="component" value="Unassembled WGS sequence"/>
</dbReference>
<feature type="compositionally biased region" description="Polar residues" evidence="3">
    <location>
        <begin position="2676"/>
        <end position="2685"/>
    </location>
</feature>
<feature type="compositionally biased region" description="Polar residues" evidence="3">
    <location>
        <begin position="747"/>
        <end position="760"/>
    </location>
</feature>
<feature type="region of interest" description="Disordered" evidence="3">
    <location>
        <begin position="747"/>
        <end position="804"/>
    </location>
</feature>
<dbReference type="InterPro" id="IPR001478">
    <property type="entry name" value="PDZ"/>
</dbReference>
<dbReference type="Gene3D" id="2.60.40.150">
    <property type="entry name" value="C2 domain"/>
    <property type="match status" value="1"/>
</dbReference>
<dbReference type="SUPFAM" id="SSF50156">
    <property type="entry name" value="PDZ domain-like"/>
    <property type="match status" value="1"/>
</dbReference>
<feature type="non-terminal residue" evidence="5">
    <location>
        <position position="1"/>
    </location>
</feature>
<dbReference type="EMBL" id="JATAAI010000030">
    <property type="protein sequence ID" value="KAK1736001.1"/>
    <property type="molecule type" value="Genomic_DNA"/>
</dbReference>
<feature type="region of interest" description="Disordered" evidence="3">
    <location>
        <begin position="2990"/>
        <end position="3009"/>
    </location>
</feature>
<comment type="similarity">
    <text evidence="1">Belongs to the VPS13 family.</text>
</comment>
<feature type="domain" description="PDZ" evidence="4">
    <location>
        <begin position="3423"/>
        <end position="3509"/>
    </location>
</feature>
<dbReference type="GO" id="GO:0045053">
    <property type="term" value="P:protein retention in Golgi apparatus"/>
    <property type="evidence" value="ECO:0007669"/>
    <property type="project" value="TreeGrafter"/>
</dbReference>
<feature type="region of interest" description="Disordered" evidence="3">
    <location>
        <begin position="35"/>
        <end position="77"/>
    </location>
</feature>
<feature type="coiled-coil region" evidence="2">
    <location>
        <begin position="670"/>
        <end position="697"/>
    </location>
</feature>
<evidence type="ECO:0000313" key="5">
    <source>
        <dbReference type="EMBL" id="KAK1736001.1"/>
    </source>
</evidence>
<dbReference type="CDD" id="cd00030">
    <property type="entry name" value="C2"/>
    <property type="match status" value="1"/>
</dbReference>
<dbReference type="InterPro" id="IPR036034">
    <property type="entry name" value="PDZ_sf"/>
</dbReference>
<gene>
    <name evidence="5" type="ORF">QTG54_013137</name>
</gene>
<dbReference type="InterPro" id="IPR026847">
    <property type="entry name" value="VPS13"/>
</dbReference>
<evidence type="ECO:0000259" key="4">
    <source>
        <dbReference type="PROSITE" id="PS50106"/>
    </source>
</evidence>
<sequence length="3938" mass="438517">GARVRWKLLRGRIESINIRIPWKSLVVGSSHSSLKRSSEKCSKGTLSSLSETEGGERDVDAGCGQTNPNQGEEEVETAASGCTVVTIEGVRLQIGYEIIHEDPLLNALKLQRTIEKNDGDDQNLPGQDPCSNPPLDDAQQMIREERDRILQIAERRLLAGLDPFPPSLVAGLQSIIASSIQSGMKSESNNIPSSSGTAVQSTSKLGSSYFARMEDYLSSTMRNIVWRTFDSLTLSIIHVHMSMVGCSHYDKDAEATLRKCITERKKQEKKEKEPPPKQNDFRGRRESFQQTTPKMRNIAKRINQDRTFSVFRRSDYLVPGELEIKANKSKTQQRTEEEEQVETGEDTSWADEGEIEIGFLLDRFDVRPASLLDESLGTESPSALKHFRISNFGVFLRRSCKQNGEDEPSFSNDLKNDDFILDPTNIAASVRWYRSNPEDFEMSVAETASTNLSPRKRSRGQSFTVNTDMTSESFGTSGTKRRGKRDKKPVARPPQTYHLRKRSRRLELSVQLGHVRSSVSPRQLFLLDSFCSSMDRLKRGRPSTAIRSAKIHDIELIERMTEEGMPLIDWDERIIKAIPSLRSRRSPKSLRTLPTVISSWWKYAYISIVHENQRRKMLLDRCRGVDQQQMKTTKTLAWNLKSKSNWDFEHQSKIRRDYIEFYLITQGFSINTAAADAAAAKVRLEELEDQLSVERILLLKNVARAATIRKNDSESHSDGSKSQDAFAPNGGYFYFSPNYLENVSRLGVSSSNDGGKQRSSGYLALSNDRHNAGGMSSTTGPGRIETRHTEKSTNGPSDNDALSDLSELPRSSKAFFVSVKIAGFSLALCNFGEDDRGSREESEEEKFHVPDDISALTGFSDADDVSIGRIKVQQMPGERLPADNYVPNCQFWMNSRHGLYYEPIMLMHVVGVSVSGQNVDGNHSRVEYEFSVDGLDVVTCASPSSPKRMISLGQVSMEEQVGDELISPLPFMNKPSEAAGICGIASFAPGFDKKQGSSIITNVSPTTVMVDWTGLEKVATFVSDSKDISKGAILVPFEDEALLRNAFSTTNLPSILSLELEWNRMSLVIPTLDKDSNGIEGQYLITTMELLSLKTGYLAAKSNGIGRDEPSPVTPPLNERSNGNETGLHAAVNDLNIYILTGEFDPFAIETSSTALLQYPANIQFQVISNGGAKIPHESKIKIACSSPMYLLVSDYRLQVLSTLAAICSSYLLKVSDKPEGVNELQRPSLPAIADSVFRETELSISSLAISLVSDNEGNDAMQYNEFVRYQLKEIITSYLSQLSCLDFEFPSQMSSECMSNLCFGRCCAVGLSKQDAQIILHTAESHFKDDIAVMRTWDERSVSERMDEVIAAATKKAVSKFDAMQRVHSPFWHPRCNFVVFAKSLTIHQSRLFLASLMQCTSGEVCVQNKNTTLLRIAHSDDADNTFESSNISATISIKDSVRDKFLSSDVYLELGHIDAVFLAEAYIDAIETLQSVTQCLGGTKKDTSAPLKDISFNGNASSASILLSDKFIPFLRCRLGDISVENVSGPSSSLSKTALLAGSIALECVSPYGAETYPTVIKTYQSSESGFGPSALTIQMTSVQSATSCEQANISIVFDGVRVLVLYQFVCELTQFISSPEYGFGLLSQYLCKLNEKSKDESTSSATSTMEILVRNSSLVMPRESKSVDLIGIEVDELSIMPCEVKKSWSIDEYSFSNRSSLNGDELSSSSSSESFFECMEVMKSPGMSSSSNINSNAEERRIPRMKVKLRNARIFTAIIKHCKSVSKIHMPQWNAGVIQAGRMRSEKRAFRACGDVDESIARNIECRLWEEITTMPLSLGVTMDWAPKLRLLIENTDNDDFSGVAFDMRMSQFYLLMSIWYNNMDELPLMFPYDAEQIQSLSTDPEPPLDWPEYGSKQFIERIKYGNACIKFEMAMCVSSITWRCSFDQTNYFGEGTDPETFPIMPSSVSDANGKKAIVLELENAICSIKKTQDTLLSVGLGATSLNLTDARYPEATLLQGIRTKTSYPRESTMNFNWGLDCGRHTLVDGLPLPVQATVFMTPDYYCMINLGLDMAEAASSDLGLIWILLDYFGLYFKDPSYGHPAFVAEKMVEIYSMNVSQAPCLNIDFRLWLTDPHVIIPTSSEVNATCLMLEGAGLYYRYKSFGLHFSSQDIVAKDLGIVVLSTYIEPDLSRGVRQVSGSLLSSGAKTLVDRLSISVKYEYDDRSKFTRFAVRVPLSSQYFNPHAMDGIEPFDVDVKPFVVPPPLICNPLVYLRVTLARMKRRYTLAMSPTPNTDDETTQSALEETTDTSSSGNIFSVTAHLESIKFVVCDPIMGMHRPFFSLSISSILLTASRLKEIEHAHKKHDKFLGRNNAVSSGSSNDKDLQACMDATVFVDYFKLGITRNWEPLIEPFRCLTMFEQSTTRGRGIIFNAGCPLHLNITGASVDTIDDAIDTFGVFLLEKNSEYSTQKYLPLNRSRSQTTIATTVTRDESGHKLTVLHKFPETLNEQERIAFSLKNFSGQRIRVHTQSDLEAELSSSKTTVIYLDHNHLMPVSFPATETVIKNLEPVEVPFEGDLNITAHKTQLIVPRNHSIDIQVPGFKWARDISLDKIGKHFIELIPRSPFVQAKARADWRLKNALNILAEVNSVNGGRRLSIMSPFEVVNKTDHSIFIAVHPDPRHLPQGDSLEPTQNDSQENASGIINGLEKLAPEGSYNVPYLLLESAMHLEGNHLGSIWVRPDQASYVEADELSHAAKDRTSQLFSDTDIVGYPPRPIQLAKILHESSVIFKNSNGDPRLANQVASGAEISCPILDSNKKRKAIPFCYVVEVKRSPLFSSDTSDSEAAETSTSSPPMTGKGLRGGRMKFSKSAHQSRATTHAPVAYSLIIHPPIVIENMLPERGRFELMNATNKTVLWWGNLEPGERFPIHTVGLDAPLMLLVNLGFCRTPVGEGALIHDGEGDGFWLKTGWRTVGSAISDTQDKVKKTLSTITKSKDNRGAERVTKLRQQNQQRETNKRLHATRASVTNALGDDVENERPMNPNMADIARLKDTFSLEDIATETTVVDSVGQRLTLLLDNVLGNGGQRHVTIYSPFWIVNTTEHSLRYKQEKALSYVSGTVWGADKDGSKPVDGSNRNESDDTQDVSTTKNDTGLNLLKLNTIFPGTHGALKDLDKLDNEASKPAILAALISEDLPLAITSKLAFMFNFHEVLSLGGSPRLCIQLADTTTSRYTSAWSSGFGLESVGVTQIVSMHCKDGRLLEVMVSVSVAPGRLSNYTKIVRICPQYVVVNQLSQPIRLWQDNSLLHPNQVAERSDVPFESRKWIYVDGSEQGVINQYEPLFGEPTVIDSSEERGAQTTAHHSACYIATIRPSELIDFHLPDTRLERLLRVEIGSGWNLSSSFPSDTPGQHVLSMDRARDIQTLPHVSTRAAPYFNVVLPPPDGEWDGELGVWFETDWGKDRSIIVKGTREGSYASHFTDIVVGDELVLIDGVPISQLPFDEAMKHLKARLSYAQELIEREASQPLQQRLNMSLHRKRKNKKMNFNSPPKKKEFVTLTFVTLEEKMRRLRSAAASKSPNGPDNISAGMIEGNIVPGQSDINILPQESSRDILVDINILYQTMLVNIKEPDPSDPPHRIINRSSKWDIYYRQRACDSHPWKCLSPGESASYTWEEPMKPKKLSVRVGPGEWDNTHFGEDKNSTAGTIERRKRRPIFSVHFIENEEQGHFGATKTVKLEVIGYMDRLPCPIKDEGGKVTTDRLDSGLHCYVDTEGATRVLVVSDEVTQSLGGAEALLGRHLTSIKKELQEENKRKAMIHKLIRASISDTGDESTEVMDASITTKDLSSELKGIVEYDEGLFITEPNQVIVEVLEATGLQSANLGGLSNPYCQVSLIEGKKKIAFSFGNKNQSRSTYYVESQLIHSGRVRRSFLTSHRRQRMIQERLAVFRSIA</sequence>
<dbReference type="Pfam" id="PF25036">
    <property type="entry name" value="VPS13_VAB"/>
    <property type="match status" value="2"/>
</dbReference>
<feature type="region of interest" description="Disordered" evidence="3">
    <location>
        <begin position="327"/>
        <end position="347"/>
    </location>
</feature>
<dbReference type="PANTHER" id="PTHR16166">
    <property type="entry name" value="VACUOLAR PROTEIN SORTING-ASSOCIATED PROTEIN VPS13"/>
    <property type="match status" value="1"/>
</dbReference>
<dbReference type="InterPro" id="IPR035892">
    <property type="entry name" value="C2_domain_sf"/>
</dbReference>
<feature type="compositionally biased region" description="Acidic residues" evidence="3">
    <location>
        <begin position="336"/>
        <end position="347"/>
    </location>
</feature>
<evidence type="ECO:0000256" key="2">
    <source>
        <dbReference type="SAM" id="Coils"/>
    </source>
</evidence>